<keyword evidence="1" id="KW-1133">Transmembrane helix</keyword>
<keyword evidence="1" id="KW-0472">Membrane</keyword>
<comment type="caution">
    <text evidence="2">The sequence shown here is derived from an EMBL/GenBank/DDBJ whole genome shotgun (WGS) entry which is preliminary data.</text>
</comment>
<sequence length="162" mass="18409">MEAKIEPHEQFNSEDEELCYYGKVYESVLDKLDAVNTSLKDWLSHLLMIAATLLGVLAALNPVKQTDPICIRICFLLAVLLLVLVLLLGGVSLYGVVFEKRTHFENYAKELGESVKYHRKMRPTMPDGKRLFLICEKGSYICFGLFFLALILYLILSLFVVS</sequence>
<dbReference type="EMBL" id="JAQQPO010000055">
    <property type="protein sequence ID" value="MDC7961728.1"/>
    <property type="molecule type" value="Genomic_DNA"/>
</dbReference>
<accession>A0AAW6INN4</accession>
<evidence type="ECO:0000256" key="1">
    <source>
        <dbReference type="SAM" id="Phobius"/>
    </source>
</evidence>
<name>A0AAW6INN4_BACOV</name>
<keyword evidence="1" id="KW-0812">Transmembrane</keyword>
<organism evidence="2 3">
    <name type="scientific">Bacteroides ovatus</name>
    <dbReference type="NCBI Taxonomy" id="28116"/>
    <lineage>
        <taxon>Bacteria</taxon>
        <taxon>Pseudomonadati</taxon>
        <taxon>Bacteroidota</taxon>
        <taxon>Bacteroidia</taxon>
        <taxon>Bacteroidales</taxon>
        <taxon>Bacteroidaceae</taxon>
        <taxon>Bacteroides</taxon>
    </lineage>
</organism>
<feature type="transmembrane region" description="Helical" evidence="1">
    <location>
        <begin position="42"/>
        <end position="61"/>
    </location>
</feature>
<protein>
    <recommendedName>
        <fullName evidence="4">DUF3899 domain-containing protein</fullName>
    </recommendedName>
</protein>
<evidence type="ECO:0000313" key="2">
    <source>
        <dbReference type="EMBL" id="MDC7961728.1"/>
    </source>
</evidence>
<reference evidence="2" key="1">
    <citation type="submission" date="2022-10" db="EMBL/GenBank/DDBJ databases">
        <title>Human gut microbiome strain richness.</title>
        <authorList>
            <person name="Chen-Liaw A."/>
        </authorList>
    </citation>
    <scope>NUCLEOTIDE SEQUENCE</scope>
    <source>
        <strain evidence="2">RTP21484st1_H8_RTP21484_190118</strain>
    </source>
</reference>
<dbReference type="AlphaFoldDB" id="A0AAW6INN4"/>
<evidence type="ECO:0000313" key="3">
    <source>
        <dbReference type="Proteomes" id="UP001215078"/>
    </source>
</evidence>
<evidence type="ECO:0008006" key="4">
    <source>
        <dbReference type="Google" id="ProtNLM"/>
    </source>
</evidence>
<dbReference type="Proteomes" id="UP001215078">
    <property type="component" value="Unassembled WGS sequence"/>
</dbReference>
<feature type="transmembrane region" description="Helical" evidence="1">
    <location>
        <begin position="73"/>
        <end position="97"/>
    </location>
</feature>
<gene>
    <name evidence="2" type="ORF">PQ628_26375</name>
</gene>
<feature type="transmembrane region" description="Helical" evidence="1">
    <location>
        <begin position="138"/>
        <end position="161"/>
    </location>
</feature>
<proteinExistence type="predicted"/>
<dbReference type="RefSeq" id="WP_272842182.1">
    <property type="nucleotide sequence ID" value="NZ_JAQQPO010000055.1"/>
</dbReference>